<evidence type="ECO:0000256" key="1">
    <source>
        <dbReference type="ARBA" id="ARBA00023125"/>
    </source>
</evidence>
<dbReference type="PANTHER" id="PTHR30055:SF153">
    <property type="entry name" value="HTH-TYPE TRANSCRIPTIONAL REPRESSOR RV3405C"/>
    <property type="match status" value="1"/>
</dbReference>
<dbReference type="Gene3D" id="1.10.357.10">
    <property type="entry name" value="Tetracycline Repressor, domain 2"/>
    <property type="match status" value="1"/>
</dbReference>
<dbReference type="SUPFAM" id="SSF48498">
    <property type="entry name" value="Tetracyclin repressor-like, C-terminal domain"/>
    <property type="match status" value="1"/>
</dbReference>
<evidence type="ECO:0000256" key="2">
    <source>
        <dbReference type="PROSITE-ProRule" id="PRU00335"/>
    </source>
</evidence>
<dbReference type="InterPro" id="IPR036271">
    <property type="entry name" value="Tet_transcr_reg_TetR-rel_C_sf"/>
</dbReference>
<dbReference type="InterPro" id="IPR009057">
    <property type="entry name" value="Homeodomain-like_sf"/>
</dbReference>
<dbReference type="AlphaFoldDB" id="A0A4R2JGP5"/>
<name>A0A4R2JGP5_9PSEU</name>
<dbReference type="Pfam" id="PF00440">
    <property type="entry name" value="TetR_N"/>
    <property type="match status" value="1"/>
</dbReference>
<evidence type="ECO:0000313" key="4">
    <source>
        <dbReference type="EMBL" id="TCO58204.1"/>
    </source>
</evidence>
<proteinExistence type="predicted"/>
<evidence type="ECO:0000259" key="3">
    <source>
        <dbReference type="PROSITE" id="PS50977"/>
    </source>
</evidence>
<dbReference type="SUPFAM" id="SSF46689">
    <property type="entry name" value="Homeodomain-like"/>
    <property type="match status" value="1"/>
</dbReference>
<keyword evidence="5" id="KW-1185">Reference proteome</keyword>
<organism evidence="4 5">
    <name type="scientific">Actinocrispum wychmicini</name>
    <dbReference type="NCBI Taxonomy" id="1213861"/>
    <lineage>
        <taxon>Bacteria</taxon>
        <taxon>Bacillati</taxon>
        <taxon>Actinomycetota</taxon>
        <taxon>Actinomycetes</taxon>
        <taxon>Pseudonocardiales</taxon>
        <taxon>Pseudonocardiaceae</taxon>
        <taxon>Actinocrispum</taxon>
    </lineage>
</organism>
<keyword evidence="1 2" id="KW-0238">DNA-binding</keyword>
<evidence type="ECO:0000313" key="5">
    <source>
        <dbReference type="Proteomes" id="UP000295680"/>
    </source>
</evidence>
<dbReference type="Proteomes" id="UP000295680">
    <property type="component" value="Unassembled WGS sequence"/>
</dbReference>
<feature type="domain" description="HTH tetR-type" evidence="3">
    <location>
        <begin position="14"/>
        <end position="74"/>
    </location>
</feature>
<protein>
    <submittedName>
        <fullName evidence="4">TetR family transcriptional regulator</fullName>
    </submittedName>
</protein>
<dbReference type="EMBL" id="SLWS01000005">
    <property type="protein sequence ID" value="TCO58204.1"/>
    <property type="molecule type" value="Genomic_DNA"/>
</dbReference>
<reference evidence="4 5" key="1">
    <citation type="submission" date="2019-03" db="EMBL/GenBank/DDBJ databases">
        <title>Genomic Encyclopedia of Type Strains, Phase IV (KMG-IV): sequencing the most valuable type-strain genomes for metagenomic binning, comparative biology and taxonomic classification.</title>
        <authorList>
            <person name="Goeker M."/>
        </authorList>
    </citation>
    <scope>NUCLEOTIDE SEQUENCE [LARGE SCALE GENOMIC DNA]</scope>
    <source>
        <strain evidence="4 5">DSM 45934</strain>
    </source>
</reference>
<feature type="DNA-binding region" description="H-T-H motif" evidence="2">
    <location>
        <begin position="37"/>
        <end position="56"/>
    </location>
</feature>
<dbReference type="OrthoDB" id="3267320at2"/>
<dbReference type="PROSITE" id="PS50977">
    <property type="entry name" value="HTH_TETR_2"/>
    <property type="match status" value="1"/>
</dbReference>
<dbReference type="InterPro" id="IPR001647">
    <property type="entry name" value="HTH_TetR"/>
</dbReference>
<accession>A0A4R2JGP5</accession>
<dbReference type="InterPro" id="IPR050109">
    <property type="entry name" value="HTH-type_TetR-like_transc_reg"/>
</dbReference>
<sequence length="199" mass="21745">MTSHRHSKQGHHNRVGDQLLLDVARDCVLTIGVSRTTLTEVARRAGVSRMTLYRRFPDARSLIAALMTREFSGLLSATPVAAPTARERLVGSVVEGVRALVANPIMRAVLDLEPELITPYVVQRLGSTQRLAEEYLRVEVMAGHADGSIRRADVPAQARALLLVVQSFVLSMRPASSDVDSEDLLAELAKILDGALEDR</sequence>
<dbReference type="GO" id="GO:0003700">
    <property type="term" value="F:DNA-binding transcription factor activity"/>
    <property type="evidence" value="ECO:0007669"/>
    <property type="project" value="TreeGrafter"/>
</dbReference>
<gene>
    <name evidence="4" type="ORF">EV192_105269</name>
</gene>
<dbReference type="PANTHER" id="PTHR30055">
    <property type="entry name" value="HTH-TYPE TRANSCRIPTIONAL REGULATOR RUTR"/>
    <property type="match status" value="1"/>
</dbReference>
<dbReference type="RefSeq" id="WP_132118791.1">
    <property type="nucleotide sequence ID" value="NZ_SLWS01000005.1"/>
</dbReference>
<comment type="caution">
    <text evidence="4">The sequence shown here is derived from an EMBL/GenBank/DDBJ whole genome shotgun (WGS) entry which is preliminary data.</text>
</comment>
<dbReference type="GO" id="GO:0000976">
    <property type="term" value="F:transcription cis-regulatory region binding"/>
    <property type="evidence" value="ECO:0007669"/>
    <property type="project" value="TreeGrafter"/>
</dbReference>